<evidence type="ECO:0000256" key="1">
    <source>
        <dbReference type="SAM" id="MobiDB-lite"/>
    </source>
</evidence>
<feature type="compositionally biased region" description="Basic and acidic residues" evidence="1">
    <location>
        <begin position="148"/>
        <end position="157"/>
    </location>
</feature>
<feature type="compositionally biased region" description="Basic and acidic residues" evidence="1">
    <location>
        <begin position="166"/>
        <end position="182"/>
    </location>
</feature>
<feature type="region of interest" description="Disordered" evidence="1">
    <location>
        <begin position="143"/>
        <end position="186"/>
    </location>
</feature>
<reference evidence="3 4" key="1">
    <citation type="submission" date="2018-11" db="EMBL/GenBank/DDBJ databases">
        <authorList>
            <consortium name="Pathogen Informatics"/>
        </authorList>
    </citation>
    <scope>NUCLEOTIDE SEQUENCE [LARGE SCALE GENOMIC DNA]</scope>
</reference>
<dbReference type="EMBL" id="UYRU01045000">
    <property type="protein sequence ID" value="VDK88339.1"/>
    <property type="molecule type" value="Genomic_DNA"/>
</dbReference>
<name>A0A3P6TY74_DIBLA</name>
<keyword evidence="2" id="KW-0472">Membrane</keyword>
<feature type="transmembrane region" description="Helical" evidence="2">
    <location>
        <begin position="47"/>
        <end position="68"/>
    </location>
</feature>
<proteinExistence type="predicted"/>
<organism evidence="3 4">
    <name type="scientific">Dibothriocephalus latus</name>
    <name type="common">Fish tapeworm</name>
    <name type="synonym">Diphyllobothrium latum</name>
    <dbReference type="NCBI Taxonomy" id="60516"/>
    <lineage>
        <taxon>Eukaryota</taxon>
        <taxon>Metazoa</taxon>
        <taxon>Spiralia</taxon>
        <taxon>Lophotrochozoa</taxon>
        <taxon>Platyhelminthes</taxon>
        <taxon>Cestoda</taxon>
        <taxon>Eucestoda</taxon>
        <taxon>Diphyllobothriidea</taxon>
        <taxon>Diphyllobothriidae</taxon>
        <taxon>Dibothriocephalus</taxon>
    </lineage>
</organism>
<keyword evidence="2" id="KW-1133">Transmembrane helix</keyword>
<accession>A0A3P6TY74</accession>
<keyword evidence="2" id="KW-0812">Transmembrane</keyword>
<evidence type="ECO:0000256" key="2">
    <source>
        <dbReference type="SAM" id="Phobius"/>
    </source>
</evidence>
<evidence type="ECO:0000313" key="3">
    <source>
        <dbReference type="EMBL" id="VDK88339.1"/>
    </source>
</evidence>
<sequence>MFHPSNPLAPPAPHCIVMGIFYLPTYDPAAYSTPDPAEVGKVFRCSWLSAIIASCVFPVVVFGLWPGLCSILPTFNLTAFKVWIGVIVFYLLCSTIGCMVLPLLGYLNVFGNCYRAKETEELIPMTSDLPTIEYFVSSDSQEQQVEENEGHEGHEVGIGDDNVGESEDKMRTSEENDKKVDQIVDGNKQTKSAALLEVNA</sequence>
<keyword evidence="4" id="KW-1185">Reference proteome</keyword>
<gene>
    <name evidence="3" type="ORF">DILT_LOCUS4191</name>
</gene>
<dbReference type="Proteomes" id="UP000281553">
    <property type="component" value="Unassembled WGS sequence"/>
</dbReference>
<protein>
    <submittedName>
        <fullName evidence="3">Uncharacterized protein</fullName>
    </submittedName>
</protein>
<dbReference type="AlphaFoldDB" id="A0A3P6TY74"/>
<feature type="transmembrane region" description="Helical" evidence="2">
    <location>
        <begin position="80"/>
        <end position="107"/>
    </location>
</feature>
<evidence type="ECO:0000313" key="4">
    <source>
        <dbReference type="Proteomes" id="UP000281553"/>
    </source>
</evidence>